<evidence type="ECO:0000256" key="11">
    <source>
        <dbReference type="ARBA" id="ARBA00030126"/>
    </source>
</evidence>
<name>A0ABY7FZN9_MYAAR</name>
<dbReference type="Pfam" id="PF13359">
    <property type="entry name" value="DDE_Tnp_4"/>
    <property type="match status" value="1"/>
</dbReference>
<comment type="cofactor">
    <cofactor evidence="1">
        <name>a divalent metal cation</name>
        <dbReference type="ChEBI" id="CHEBI:60240"/>
    </cofactor>
</comment>
<evidence type="ECO:0000259" key="13">
    <source>
        <dbReference type="Pfam" id="PF13359"/>
    </source>
</evidence>
<evidence type="ECO:0000256" key="2">
    <source>
        <dbReference type="ARBA" id="ARBA00004123"/>
    </source>
</evidence>
<keyword evidence="10" id="KW-0539">Nucleus</keyword>
<evidence type="ECO:0000256" key="4">
    <source>
        <dbReference type="ARBA" id="ARBA00006958"/>
    </source>
</evidence>
<evidence type="ECO:0000256" key="9">
    <source>
        <dbReference type="ARBA" id="ARBA00022801"/>
    </source>
</evidence>
<feature type="domain" description="DDE Tnp4" evidence="13">
    <location>
        <begin position="151"/>
        <end position="245"/>
    </location>
</feature>
<keyword evidence="6" id="KW-0963">Cytoplasm</keyword>
<evidence type="ECO:0000256" key="5">
    <source>
        <dbReference type="ARBA" id="ARBA00015519"/>
    </source>
</evidence>
<dbReference type="InterPro" id="IPR026103">
    <property type="entry name" value="HARBI1_animal"/>
</dbReference>
<comment type="similarity">
    <text evidence="4">Belongs to the HARBI1 family.</text>
</comment>
<reference evidence="14" key="1">
    <citation type="submission" date="2022-11" db="EMBL/GenBank/DDBJ databases">
        <title>Centuries of genome instability and evolution in soft-shell clam transmissible cancer (bioRxiv).</title>
        <authorList>
            <person name="Hart S.F.M."/>
            <person name="Yonemitsu M.A."/>
            <person name="Giersch R.M."/>
            <person name="Beal B.F."/>
            <person name="Arriagada G."/>
            <person name="Davis B.W."/>
            <person name="Ostrander E.A."/>
            <person name="Goff S.P."/>
            <person name="Metzger M.J."/>
        </authorList>
    </citation>
    <scope>NUCLEOTIDE SEQUENCE</scope>
    <source>
        <strain evidence="14">MELC-2E11</strain>
        <tissue evidence="14">Siphon/mantle</tissue>
    </source>
</reference>
<evidence type="ECO:0000256" key="8">
    <source>
        <dbReference type="ARBA" id="ARBA00022723"/>
    </source>
</evidence>
<dbReference type="EMBL" id="CP111025">
    <property type="protein sequence ID" value="WAR26363.1"/>
    <property type="molecule type" value="Genomic_DNA"/>
</dbReference>
<comment type="subcellular location">
    <subcellularLocation>
        <location evidence="3">Cytoplasm</location>
    </subcellularLocation>
    <subcellularLocation>
        <location evidence="2">Nucleus</location>
    </subcellularLocation>
</comment>
<evidence type="ECO:0000256" key="6">
    <source>
        <dbReference type="ARBA" id="ARBA00022490"/>
    </source>
</evidence>
<proteinExistence type="inferred from homology"/>
<gene>
    <name evidence="14" type="ORF">MAR_012067</name>
</gene>
<accession>A0ABY7FZN9</accession>
<evidence type="ECO:0000256" key="12">
    <source>
        <dbReference type="ARBA" id="ARBA00045850"/>
    </source>
</evidence>
<evidence type="ECO:0000256" key="3">
    <source>
        <dbReference type="ARBA" id="ARBA00004496"/>
    </source>
</evidence>
<keyword evidence="15" id="KW-1185">Reference proteome</keyword>
<keyword evidence="8" id="KW-0479">Metal-binding</keyword>
<dbReference type="InterPro" id="IPR027806">
    <property type="entry name" value="HARBI1_dom"/>
</dbReference>
<keyword evidence="7" id="KW-0540">Nuclease</keyword>
<evidence type="ECO:0000256" key="7">
    <source>
        <dbReference type="ARBA" id="ARBA00022722"/>
    </source>
</evidence>
<evidence type="ECO:0000313" key="15">
    <source>
        <dbReference type="Proteomes" id="UP001164746"/>
    </source>
</evidence>
<dbReference type="PRINTS" id="PR02086">
    <property type="entry name" value="PUTNUCHARBI1"/>
</dbReference>
<sequence length="354" mass="39483">MADAVAVIFQQRRCRRRKVPIRRVFNARISSIVVRDLDFVSRYRLDRVLFQNLLETVGQTLEKTYRGGHTIPPDTQVLVGLRCLAKGAFFSEVADTHGVSRSSVCRIIHGFVDAVINNVDNIKFPVQRDDQMSVKRGFYRKCKFPNIVGAVDGTLVPILAPTANEESFVCRKGFHAINCQAVASSDLRFIDIVAKWPGSSHDAGVFDNSVLKDYLEADLEAVLLGDSGYPLRRYLITPILHPSNENEERCLHRSGGVLPFSPGKSCRVFLACCKLHNLCIDNNMPLPALCQQFPLTLFFSASEELGPCLEVKKVLCFVCPVASSSNSRDDQFCFLSDIVKFYAEVRLSNLTDGA</sequence>
<evidence type="ECO:0000256" key="10">
    <source>
        <dbReference type="ARBA" id="ARBA00023242"/>
    </source>
</evidence>
<dbReference type="InterPro" id="IPR045249">
    <property type="entry name" value="HARBI1-like"/>
</dbReference>
<organism evidence="14 15">
    <name type="scientific">Mya arenaria</name>
    <name type="common">Soft-shell clam</name>
    <dbReference type="NCBI Taxonomy" id="6604"/>
    <lineage>
        <taxon>Eukaryota</taxon>
        <taxon>Metazoa</taxon>
        <taxon>Spiralia</taxon>
        <taxon>Lophotrochozoa</taxon>
        <taxon>Mollusca</taxon>
        <taxon>Bivalvia</taxon>
        <taxon>Autobranchia</taxon>
        <taxon>Heteroconchia</taxon>
        <taxon>Euheterodonta</taxon>
        <taxon>Imparidentia</taxon>
        <taxon>Neoheterodontei</taxon>
        <taxon>Myida</taxon>
        <taxon>Myoidea</taxon>
        <taxon>Myidae</taxon>
        <taxon>Mya</taxon>
    </lineage>
</organism>
<dbReference type="PANTHER" id="PTHR22930:SF289">
    <property type="entry name" value="DDE TNP4 DOMAIN-CONTAINING PROTEIN-RELATED"/>
    <property type="match status" value="1"/>
</dbReference>
<keyword evidence="9" id="KW-0378">Hydrolase</keyword>
<comment type="function">
    <text evidence="12">Transposase-derived protein that may have nuclease activity. Does not have transposase activity.</text>
</comment>
<evidence type="ECO:0000313" key="14">
    <source>
        <dbReference type="EMBL" id="WAR26363.1"/>
    </source>
</evidence>
<evidence type="ECO:0000256" key="1">
    <source>
        <dbReference type="ARBA" id="ARBA00001968"/>
    </source>
</evidence>
<dbReference type="Proteomes" id="UP001164746">
    <property type="component" value="Chromosome 14"/>
</dbReference>
<dbReference type="PANTHER" id="PTHR22930">
    <property type="match status" value="1"/>
</dbReference>
<protein>
    <recommendedName>
        <fullName evidence="5">Putative nuclease HARBI1</fullName>
    </recommendedName>
    <alternativeName>
        <fullName evidence="11">Harbinger transposase-derived nuclease</fullName>
    </alternativeName>
</protein>